<dbReference type="InterPro" id="IPR039448">
    <property type="entry name" value="Beta_helix"/>
</dbReference>
<keyword evidence="2" id="KW-0677">Repeat</keyword>
<keyword evidence="3" id="KW-0833">Ubl conjugation pathway</keyword>
<feature type="domain" description="Right handed beta helix" evidence="4">
    <location>
        <begin position="6"/>
        <end position="158"/>
    </location>
</feature>
<evidence type="ECO:0000313" key="5">
    <source>
        <dbReference type="EMBL" id="TNC44656.1"/>
    </source>
</evidence>
<dbReference type="Gene3D" id="2.160.20.10">
    <property type="entry name" value="Single-stranded right-handed beta-helix, Pectin lyase-like"/>
    <property type="match status" value="1"/>
</dbReference>
<dbReference type="SUPFAM" id="SSF51126">
    <property type="entry name" value="Pectin lyase-like"/>
    <property type="match status" value="1"/>
</dbReference>
<evidence type="ECO:0000313" key="6">
    <source>
        <dbReference type="EMBL" id="TNC51028.1"/>
    </source>
</evidence>
<evidence type="ECO:0000313" key="7">
    <source>
        <dbReference type="Proteomes" id="UP000306740"/>
    </source>
</evidence>
<evidence type="ECO:0000256" key="2">
    <source>
        <dbReference type="ARBA" id="ARBA00022737"/>
    </source>
</evidence>
<protein>
    <recommendedName>
        <fullName evidence="4">Right handed beta helix domain-containing protein</fullName>
    </recommendedName>
</protein>
<accession>A0A5C4MZ74</accession>
<gene>
    <name evidence="6" type="ORF">FHE65_02330</name>
    <name evidence="5" type="ORF">FHE65_16525</name>
</gene>
<dbReference type="InterPro" id="IPR051550">
    <property type="entry name" value="SCF-Subunits/Alg-Epimerases"/>
</dbReference>
<evidence type="ECO:0000256" key="1">
    <source>
        <dbReference type="ARBA" id="ARBA00004906"/>
    </source>
</evidence>
<dbReference type="EMBL" id="VDFR01000010">
    <property type="protein sequence ID" value="TNC51028.1"/>
    <property type="molecule type" value="Genomic_DNA"/>
</dbReference>
<evidence type="ECO:0000259" key="4">
    <source>
        <dbReference type="Pfam" id="PF13229"/>
    </source>
</evidence>
<dbReference type="InterPro" id="IPR022441">
    <property type="entry name" value="Para_beta_helix_rpt-2"/>
</dbReference>
<comment type="caution">
    <text evidence="6">The sequence shown here is derived from an EMBL/GenBank/DDBJ whole genome shotgun (WGS) entry which is preliminary data.</text>
</comment>
<proteinExistence type="predicted"/>
<dbReference type="Pfam" id="PF13229">
    <property type="entry name" value="Beta_helix"/>
    <property type="match status" value="1"/>
</dbReference>
<dbReference type="Proteomes" id="UP000306740">
    <property type="component" value="Unassembled WGS sequence"/>
</dbReference>
<dbReference type="NCBIfam" id="TIGR03804">
    <property type="entry name" value="para_beta_helix"/>
    <property type="match status" value="1"/>
</dbReference>
<dbReference type="PANTHER" id="PTHR22990:SF15">
    <property type="entry name" value="F-BOX ONLY PROTEIN 10"/>
    <property type="match status" value="1"/>
</dbReference>
<comment type="pathway">
    <text evidence="1">Protein modification; protein ubiquitination.</text>
</comment>
<dbReference type="EMBL" id="VDFR01000072">
    <property type="protein sequence ID" value="TNC44656.1"/>
    <property type="molecule type" value="Genomic_DNA"/>
</dbReference>
<dbReference type="PANTHER" id="PTHR22990">
    <property type="entry name" value="F-BOX ONLY PROTEIN"/>
    <property type="match status" value="1"/>
</dbReference>
<evidence type="ECO:0000256" key="3">
    <source>
        <dbReference type="ARBA" id="ARBA00022786"/>
    </source>
</evidence>
<dbReference type="SMART" id="SM00710">
    <property type="entry name" value="PbH1"/>
    <property type="match status" value="5"/>
</dbReference>
<sequence length="233" mass="22964">MPNHMQGIAALDAAKTTIQGNVLSGNGETGLWAYGITGSDPHVIADNLVGTNAAGTAALGNTSDGIRLSGPTDGSTPTAYAKITGNTISGNGRDGIRTADSGHNDISGNTVGLAKGATTTRIANKGVGILLSRDKRSSVRHNVVSGNDGGGIFAVGGHAGEPLELLSNKVGTDGTGVWAVPNKIGGIKLTAEPSAPTAGAYGDVRSNLVSGNDGDGIVVAHGVAASTVTDNTS</sequence>
<dbReference type="InterPro" id="IPR011050">
    <property type="entry name" value="Pectin_lyase_fold/virulence"/>
</dbReference>
<reference evidence="6 7" key="1">
    <citation type="submission" date="2019-05" db="EMBL/GenBank/DDBJ databases">
        <title>Mumia sp. nov., isolated from the intestinal contents of plateau pika (Ochotona curzoniae) in the Qinghai-Tibet plateau of China.</title>
        <authorList>
            <person name="Tian Z."/>
        </authorList>
    </citation>
    <scope>NUCLEOTIDE SEQUENCE [LARGE SCALE GENOMIC DNA]</scope>
    <source>
        <strain evidence="7">527</strain>
        <strain evidence="6">Z527</strain>
    </source>
</reference>
<organism evidence="6 7">
    <name type="scientific">Mumia zhuanghuii</name>
    <dbReference type="NCBI Taxonomy" id="2585211"/>
    <lineage>
        <taxon>Bacteria</taxon>
        <taxon>Bacillati</taxon>
        <taxon>Actinomycetota</taxon>
        <taxon>Actinomycetes</taxon>
        <taxon>Propionibacteriales</taxon>
        <taxon>Nocardioidaceae</taxon>
        <taxon>Mumia</taxon>
    </lineage>
</organism>
<dbReference type="AlphaFoldDB" id="A0A5C4MZ74"/>
<dbReference type="InterPro" id="IPR012334">
    <property type="entry name" value="Pectin_lyas_fold"/>
</dbReference>
<dbReference type="InterPro" id="IPR006626">
    <property type="entry name" value="PbH1"/>
</dbReference>
<name>A0A5C4MZ74_9ACTN</name>